<gene>
    <name evidence="1" type="ORF">RSO01_11320</name>
</gene>
<dbReference type="AlphaFoldDB" id="A0A512N4R2"/>
<dbReference type="SUPFAM" id="SSF53300">
    <property type="entry name" value="vWA-like"/>
    <property type="match status" value="1"/>
</dbReference>
<dbReference type="EMBL" id="BKAJ01000020">
    <property type="protein sequence ID" value="GEP53966.1"/>
    <property type="molecule type" value="Genomic_DNA"/>
</dbReference>
<organism evidence="1 2">
    <name type="scientific">Reyranella soli</name>
    <dbReference type="NCBI Taxonomy" id="1230389"/>
    <lineage>
        <taxon>Bacteria</taxon>
        <taxon>Pseudomonadati</taxon>
        <taxon>Pseudomonadota</taxon>
        <taxon>Alphaproteobacteria</taxon>
        <taxon>Hyphomicrobiales</taxon>
        <taxon>Reyranellaceae</taxon>
        <taxon>Reyranella</taxon>
    </lineage>
</organism>
<protein>
    <recommendedName>
        <fullName evidence="3">VWA domain-containing protein</fullName>
    </recommendedName>
</protein>
<reference evidence="1 2" key="1">
    <citation type="submission" date="2019-07" db="EMBL/GenBank/DDBJ databases">
        <title>Whole genome shotgun sequence of Reyranella soli NBRC 108950.</title>
        <authorList>
            <person name="Hosoyama A."/>
            <person name="Uohara A."/>
            <person name="Ohji S."/>
            <person name="Ichikawa N."/>
        </authorList>
    </citation>
    <scope>NUCLEOTIDE SEQUENCE [LARGE SCALE GENOMIC DNA]</scope>
    <source>
        <strain evidence="1 2">NBRC 108950</strain>
    </source>
</reference>
<name>A0A512N4R2_9HYPH</name>
<dbReference type="InterPro" id="IPR036465">
    <property type="entry name" value="vWFA_dom_sf"/>
</dbReference>
<accession>A0A512N4R2</accession>
<evidence type="ECO:0000313" key="2">
    <source>
        <dbReference type="Proteomes" id="UP000321058"/>
    </source>
</evidence>
<dbReference type="Proteomes" id="UP000321058">
    <property type="component" value="Unassembled WGS sequence"/>
</dbReference>
<proteinExistence type="predicted"/>
<comment type="caution">
    <text evidence="1">The sequence shown here is derived from an EMBL/GenBank/DDBJ whole genome shotgun (WGS) entry which is preliminary data.</text>
</comment>
<evidence type="ECO:0000313" key="1">
    <source>
        <dbReference type="EMBL" id="GEP53966.1"/>
    </source>
</evidence>
<evidence type="ECO:0008006" key="3">
    <source>
        <dbReference type="Google" id="ProtNLM"/>
    </source>
</evidence>
<sequence>MHVAVARKSEVGPTKGTAASSSAVDAFTREVASLPPRTAGSGRGRLLFAMDATASREPTWDVASTQQGEMFVAASEIGGIDVRLAFYRGFDEFKVSRWTSDGRELARLMGAVRCLAGRTQIARVLRYAAEQRREGRLDAVVFVGDCCEEDVDEVGHEAGQLGLLGLPVFVFQEGDDRVASRLFPQIAKLTRGAYCKFDRSSPEQLRRLLGAVAAYAAGGRAALLKYGKEQGGAAALLTNQMK</sequence>
<keyword evidence="2" id="KW-1185">Reference proteome</keyword>